<dbReference type="HOGENOM" id="CLU_044614_0_2_1"/>
<protein>
    <submittedName>
        <fullName evidence="2">Uncharacterized protein</fullName>
    </submittedName>
</protein>
<accession>A0A0C9WG50</accession>
<dbReference type="EMBL" id="KN839845">
    <property type="protein sequence ID" value="KIJ64812.1"/>
    <property type="molecule type" value="Genomic_DNA"/>
</dbReference>
<feature type="transmembrane region" description="Helical" evidence="1">
    <location>
        <begin position="136"/>
        <end position="155"/>
    </location>
</feature>
<keyword evidence="1" id="KW-1133">Transmembrane helix</keyword>
<dbReference type="Proteomes" id="UP000053820">
    <property type="component" value="Unassembled WGS sequence"/>
</dbReference>
<feature type="transmembrane region" description="Helical" evidence="1">
    <location>
        <begin position="202"/>
        <end position="222"/>
    </location>
</feature>
<evidence type="ECO:0000313" key="3">
    <source>
        <dbReference type="Proteomes" id="UP000053820"/>
    </source>
</evidence>
<reference evidence="2 3" key="1">
    <citation type="submission" date="2014-04" db="EMBL/GenBank/DDBJ databases">
        <title>Evolutionary Origins and Diversification of the Mycorrhizal Mutualists.</title>
        <authorList>
            <consortium name="DOE Joint Genome Institute"/>
            <consortium name="Mycorrhizal Genomics Consortium"/>
            <person name="Kohler A."/>
            <person name="Kuo A."/>
            <person name="Nagy L.G."/>
            <person name="Floudas D."/>
            <person name="Copeland A."/>
            <person name="Barry K.W."/>
            <person name="Cichocki N."/>
            <person name="Veneault-Fourrey C."/>
            <person name="LaButti K."/>
            <person name="Lindquist E.A."/>
            <person name="Lipzen A."/>
            <person name="Lundell T."/>
            <person name="Morin E."/>
            <person name="Murat C."/>
            <person name="Riley R."/>
            <person name="Ohm R."/>
            <person name="Sun H."/>
            <person name="Tunlid A."/>
            <person name="Henrissat B."/>
            <person name="Grigoriev I.V."/>
            <person name="Hibbett D.S."/>
            <person name="Martin F."/>
        </authorList>
    </citation>
    <scope>NUCLEOTIDE SEQUENCE [LARGE SCALE GENOMIC DNA]</scope>
    <source>
        <strain evidence="2 3">MD-312</strain>
    </source>
</reference>
<dbReference type="AlphaFoldDB" id="A0A0C9WG50"/>
<feature type="transmembrane region" description="Helical" evidence="1">
    <location>
        <begin position="18"/>
        <end position="37"/>
    </location>
</feature>
<feature type="transmembrane region" description="Helical" evidence="1">
    <location>
        <begin position="108"/>
        <end position="129"/>
    </location>
</feature>
<organism evidence="2 3">
    <name type="scientific">Hydnomerulius pinastri MD-312</name>
    <dbReference type="NCBI Taxonomy" id="994086"/>
    <lineage>
        <taxon>Eukaryota</taxon>
        <taxon>Fungi</taxon>
        <taxon>Dikarya</taxon>
        <taxon>Basidiomycota</taxon>
        <taxon>Agaricomycotina</taxon>
        <taxon>Agaricomycetes</taxon>
        <taxon>Agaricomycetidae</taxon>
        <taxon>Boletales</taxon>
        <taxon>Boletales incertae sedis</taxon>
        <taxon>Leucogyrophana</taxon>
    </lineage>
</organism>
<dbReference type="OrthoDB" id="3267806at2759"/>
<keyword evidence="1" id="KW-0472">Membrane</keyword>
<keyword evidence="1" id="KW-0812">Transmembrane</keyword>
<feature type="transmembrane region" description="Helical" evidence="1">
    <location>
        <begin position="278"/>
        <end position="295"/>
    </location>
</feature>
<sequence>MSDSLDIPPAQIYAEGTWLQGAIVTAILYGIVVVLYVMCTRSLWSRIRSRDVGHKKNVFFLCYVTFVFALGTIYVAFNTDITQLGFINNRNYPGGPSVFEENTSSPPLNVAFVLSNWCADVLMIWRCIVVYRDTKFHALISGFGILMFIASVGMFSPTSAQVQPLTLDPGSASAPPVTGSLWVVIVSRPAQSGSGWMSFSFLFPYLSVSLAINIFISILTVLRLMYHRSRISKVLGPGHGTIYASFAAMVVESASVYSICSLLYLIPYAVNSPLANSFMQILGEAQIIAPLLIIYRVSEGKAWTREYSTHPTTSASLRMRRISNQPPPIHGSSHQRSNTLNVEVTFDVTRHSDREGSVKFAKDEELGANDV</sequence>
<keyword evidence="3" id="KW-1185">Reference proteome</keyword>
<feature type="transmembrane region" description="Helical" evidence="1">
    <location>
        <begin position="58"/>
        <end position="77"/>
    </location>
</feature>
<feature type="transmembrane region" description="Helical" evidence="1">
    <location>
        <begin position="242"/>
        <end position="266"/>
    </location>
</feature>
<gene>
    <name evidence="2" type="ORF">HYDPIDRAFT_40011</name>
</gene>
<name>A0A0C9WG50_9AGAM</name>
<evidence type="ECO:0000313" key="2">
    <source>
        <dbReference type="EMBL" id="KIJ64812.1"/>
    </source>
</evidence>
<evidence type="ECO:0000256" key="1">
    <source>
        <dbReference type="SAM" id="Phobius"/>
    </source>
</evidence>
<proteinExistence type="predicted"/>